<evidence type="ECO:0000313" key="5">
    <source>
        <dbReference type="Proteomes" id="UP000663880"/>
    </source>
</evidence>
<dbReference type="GO" id="GO:0005783">
    <property type="term" value="C:endoplasmic reticulum"/>
    <property type="evidence" value="ECO:0007669"/>
    <property type="project" value="TreeGrafter"/>
</dbReference>
<sequence length="347" mass="38400">MDQNSDETRASIAGALMPAPANPTETSSAPVRIRNLQGLLRFAMEATRAEDAPNSSDFRPMDEERRKFLENAFKSITVNVVEILMDAIKVLTDVEKIKSIQLGDELPEDVETAFENILSYIDDLDVANDFYKIGGFAVFPVCYGSENEEVRCRASRVLAELCQNNPFCQARALESGLLNIILHMVTTERGQALAKCISAVSSASREFEPSCAELTAQGGCEALAAVLGSDDVSAKTKSAFLVAYLCGHYTPAREKFIEQNIVCIIAEQIEKGGDAATEHLLSILHTLKDDQRVIQQCQDINLKKILEKHLKNTEEDTFLEQQEYCMELLKIIGNCPQAEIIQSEADR</sequence>
<evidence type="ECO:0000256" key="1">
    <source>
        <dbReference type="ARBA" id="ARBA00022737"/>
    </source>
</evidence>
<keyword evidence="1" id="KW-0677">Repeat</keyword>
<accession>A0A821PKA9</accession>
<dbReference type="InterPro" id="IPR011989">
    <property type="entry name" value="ARM-like"/>
</dbReference>
<proteinExistence type="predicted"/>
<comment type="caution">
    <text evidence="4">The sequence shown here is derived from an EMBL/GenBank/DDBJ whole genome shotgun (WGS) entry which is preliminary data.</text>
</comment>
<name>A0A821PKA9_9NEOP</name>
<dbReference type="InterPro" id="IPR016024">
    <property type="entry name" value="ARM-type_fold"/>
</dbReference>
<dbReference type="OrthoDB" id="10250458at2759"/>
<dbReference type="Pfam" id="PF08609">
    <property type="entry name" value="Fes1"/>
    <property type="match status" value="1"/>
</dbReference>
<keyword evidence="5" id="KW-1185">Reference proteome</keyword>
<organism evidence="4 5">
    <name type="scientific">Pieris macdunnoughi</name>
    <dbReference type="NCBI Taxonomy" id="345717"/>
    <lineage>
        <taxon>Eukaryota</taxon>
        <taxon>Metazoa</taxon>
        <taxon>Ecdysozoa</taxon>
        <taxon>Arthropoda</taxon>
        <taxon>Hexapoda</taxon>
        <taxon>Insecta</taxon>
        <taxon>Pterygota</taxon>
        <taxon>Neoptera</taxon>
        <taxon>Endopterygota</taxon>
        <taxon>Lepidoptera</taxon>
        <taxon>Glossata</taxon>
        <taxon>Ditrysia</taxon>
        <taxon>Papilionoidea</taxon>
        <taxon>Pieridae</taxon>
        <taxon>Pierinae</taxon>
        <taxon>Pieris</taxon>
    </lineage>
</organism>
<gene>
    <name evidence="4" type="ORF">PMACD_LOCUS3681</name>
</gene>
<dbReference type="PANTHER" id="PTHR19316">
    <property type="entry name" value="PROTEIN FOLDING REGULATOR"/>
    <property type="match status" value="1"/>
</dbReference>
<dbReference type="AlphaFoldDB" id="A0A821PKA9"/>
<dbReference type="Proteomes" id="UP000663880">
    <property type="component" value="Unassembled WGS sequence"/>
</dbReference>
<evidence type="ECO:0000259" key="3">
    <source>
        <dbReference type="Pfam" id="PF08609"/>
    </source>
</evidence>
<feature type="domain" description="Nucleotide exchange factor Fes1" evidence="3">
    <location>
        <begin position="36"/>
        <end position="129"/>
    </location>
</feature>
<evidence type="ECO:0000313" key="4">
    <source>
        <dbReference type="EMBL" id="CAF4804984.1"/>
    </source>
</evidence>
<dbReference type="PANTHER" id="PTHR19316:SF18">
    <property type="entry name" value="HSP70-BINDING PROTEIN 1"/>
    <property type="match status" value="1"/>
</dbReference>
<dbReference type="InterPro" id="IPR050693">
    <property type="entry name" value="Hsp70_NEF-Inhibitors"/>
</dbReference>
<protein>
    <recommendedName>
        <fullName evidence="3">Nucleotide exchange factor Fes1 domain-containing protein</fullName>
    </recommendedName>
</protein>
<dbReference type="InterPro" id="IPR013918">
    <property type="entry name" value="Nucleotide_exch_fac_Fes1"/>
</dbReference>
<dbReference type="GO" id="GO:0000774">
    <property type="term" value="F:adenyl-nucleotide exchange factor activity"/>
    <property type="evidence" value="ECO:0007669"/>
    <property type="project" value="TreeGrafter"/>
</dbReference>
<feature type="region of interest" description="Disordered" evidence="2">
    <location>
        <begin position="1"/>
        <end position="28"/>
    </location>
</feature>
<dbReference type="EMBL" id="CAJOBZ010000006">
    <property type="protein sequence ID" value="CAF4804984.1"/>
    <property type="molecule type" value="Genomic_DNA"/>
</dbReference>
<dbReference type="SUPFAM" id="SSF48371">
    <property type="entry name" value="ARM repeat"/>
    <property type="match status" value="1"/>
</dbReference>
<evidence type="ECO:0000256" key="2">
    <source>
        <dbReference type="SAM" id="MobiDB-lite"/>
    </source>
</evidence>
<reference evidence="4" key="1">
    <citation type="submission" date="2021-02" db="EMBL/GenBank/DDBJ databases">
        <authorList>
            <person name="Steward A R."/>
        </authorList>
    </citation>
    <scope>NUCLEOTIDE SEQUENCE</scope>
</reference>
<dbReference type="Gene3D" id="1.25.10.10">
    <property type="entry name" value="Leucine-rich Repeat Variant"/>
    <property type="match status" value="1"/>
</dbReference>